<proteinExistence type="predicted"/>
<dbReference type="STRING" id="471870.BACINT_03127"/>
<dbReference type="Proteomes" id="UP000004596">
    <property type="component" value="Unassembled WGS sequence"/>
</dbReference>
<dbReference type="AlphaFoldDB" id="B3CI41"/>
<protein>
    <submittedName>
        <fullName evidence="1">Uncharacterized protein</fullName>
    </submittedName>
</protein>
<reference evidence="1 2" key="2">
    <citation type="submission" date="2008-04" db="EMBL/GenBank/DDBJ databases">
        <authorList>
            <person name="Fulton L."/>
            <person name="Clifton S."/>
            <person name="Fulton B."/>
            <person name="Xu J."/>
            <person name="Minx P."/>
            <person name="Pepin K.H."/>
            <person name="Johnson M."/>
            <person name="Thiruvilangam P."/>
            <person name="Bhonagiri V."/>
            <person name="Nash W.E."/>
            <person name="Mardis E.R."/>
            <person name="Wilson R.K."/>
        </authorList>
    </citation>
    <scope>NUCLEOTIDE SEQUENCE [LARGE SCALE GENOMIC DNA]</scope>
    <source>
        <strain evidence="1 2">DSM 17393</strain>
    </source>
</reference>
<dbReference type="GeneID" id="97165423"/>
<dbReference type="RefSeq" id="WP_007664398.1">
    <property type="nucleotide sequence ID" value="NZ_ABJL02000008.1"/>
</dbReference>
<dbReference type="EMBL" id="ABJL02000008">
    <property type="protein sequence ID" value="EDV04000.1"/>
    <property type="molecule type" value="Genomic_DNA"/>
</dbReference>
<evidence type="ECO:0000313" key="2">
    <source>
        <dbReference type="Proteomes" id="UP000004596"/>
    </source>
</evidence>
<evidence type="ECO:0000313" key="1">
    <source>
        <dbReference type="EMBL" id="EDV04000.1"/>
    </source>
</evidence>
<sequence length="62" mass="7137">MKHLRLIFVISFLLTLCVETHAQQRLLGGDISLLPSYEEAGTVYRDEKGRVVKPLEYFKEQG</sequence>
<accession>B3CI41</accession>
<name>B3CI41_9BACE</name>
<reference evidence="1 2" key="1">
    <citation type="submission" date="2008-04" db="EMBL/GenBank/DDBJ databases">
        <title>Draft genome sequence of Bacteroides intestinalis (DSM 17393).</title>
        <authorList>
            <person name="Sudarsanam P."/>
            <person name="Ley R."/>
            <person name="Guruge J."/>
            <person name="Turnbaugh P.J."/>
            <person name="Mahowald M."/>
            <person name="Liep D."/>
            <person name="Gordon J."/>
        </authorList>
    </citation>
    <scope>NUCLEOTIDE SEQUENCE [LARGE SCALE GENOMIC DNA]</scope>
    <source>
        <strain evidence="1 2">DSM 17393</strain>
    </source>
</reference>
<comment type="caution">
    <text evidence="1">The sequence shown here is derived from an EMBL/GenBank/DDBJ whole genome shotgun (WGS) entry which is preliminary data.</text>
</comment>
<organism evidence="1 2">
    <name type="scientific">Bacteroides intestinalis DSM 17393</name>
    <dbReference type="NCBI Taxonomy" id="471870"/>
    <lineage>
        <taxon>Bacteria</taxon>
        <taxon>Pseudomonadati</taxon>
        <taxon>Bacteroidota</taxon>
        <taxon>Bacteroidia</taxon>
        <taxon>Bacteroidales</taxon>
        <taxon>Bacteroidaceae</taxon>
        <taxon>Bacteroides</taxon>
    </lineage>
</organism>
<gene>
    <name evidence="1" type="ORF">BACINT_03127</name>
</gene>